<organism evidence="2">
    <name type="scientific">mine drainage metagenome</name>
    <dbReference type="NCBI Taxonomy" id="410659"/>
    <lineage>
        <taxon>unclassified sequences</taxon>
        <taxon>metagenomes</taxon>
        <taxon>ecological metagenomes</taxon>
    </lineage>
</organism>
<name>A0A1J5NYK5_9ZZZZ</name>
<reference evidence="2" key="1">
    <citation type="submission" date="2016-10" db="EMBL/GenBank/DDBJ databases">
        <title>Sequence of Gallionella enrichment culture.</title>
        <authorList>
            <person name="Poehlein A."/>
            <person name="Muehling M."/>
            <person name="Daniel R."/>
        </authorList>
    </citation>
    <scope>NUCLEOTIDE SEQUENCE</scope>
</reference>
<accession>A0A1J5NYK5</accession>
<feature type="region of interest" description="Disordered" evidence="1">
    <location>
        <begin position="156"/>
        <end position="194"/>
    </location>
</feature>
<comment type="caution">
    <text evidence="2">The sequence shown here is derived from an EMBL/GenBank/DDBJ whole genome shotgun (WGS) entry which is preliminary data.</text>
</comment>
<evidence type="ECO:0000313" key="2">
    <source>
        <dbReference type="EMBL" id="OIQ63834.1"/>
    </source>
</evidence>
<dbReference type="EMBL" id="MLJW01008655">
    <property type="protein sequence ID" value="OIQ63834.1"/>
    <property type="molecule type" value="Genomic_DNA"/>
</dbReference>
<protein>
    <submittedName>
        <fullName evidence="2">Uncharacterized protein</fullName>
    </submittedName>
</protein>
<gene>
    <name evidence="2" type="ORF">GALL_546230</name>
</gene>
<sequence length="237" mass="26431">MHPQHVLPRGEDGGYVDGLRRIALGKRACRIARLQVHLQNTQLLVGRRVVQPHVEQEAVELRLGQGIGARLLQRILRGQHQKQRRQRMGRAAHGDLVLLHGFEQRGLHLGGRAVDLVGQHDVVKQRAAHKAHRTVRRVEHLAARQVAGQQVGSELHPLKTGMHPRRQRLDRGGLGQPGQAFEQQVAAGEQADNQPVEQRCLADDVGAELLAQGGDFGLVRVGHRVCEIQRIERMRMG</sequence>
<proteinExistence type="predicted"/>
<dbReference type="AlphaFoldDB" id="A0A1J5NYK5"/>
<evidence type="ECO:0000256" key="1">
    <source>
        <dbReference type="SAM" id="MobiDB-lite"/>
    </source>
</evidence>